<keyword evidence="1" id="KW-0479">Metal-binding</keyword>
<dbReference type="InterPro" id="IPR011049">
    <property type="entry name" value="Serralysin-like_metalloprot_C"/>
</dbReference>
<keyword evidence="5" id="KW-1185">Reference proteome</keyword>
<evidence type="ECO:0000259" key="3">
    <source>
        <dbReference type="Pfam" id="PF00884"/>
    </source>
</evidence>
<dbReference type="GO" id="GO:0005509">
    <property type="term" value="F:calcium ion binding"/>
    <property type="evidence" value="ECO:0007669"/>
    <property type="project" value="InterPro"/>
</dbReference>
<dbReference type="Gene3D" id="3.40.720.10">
    <property type="entry name" value="Alkaline Phosphatase, subunit A"/>
    <property type="match status" value="1"/>
</dbReference>
<evidence type="ECO:0000256" key="1">
    <source>
        <dbReference type="ARBA" id="ARBA00022723"/>
    </source>
</evidence>
<dbReference type="Pfam" id="PF00884">
    <property type="entry name" value="Sulfatase"/>
    <property type="match status" value="1"/>
</dbReference>
<dbReference type="GO" id="GO:0008484">
    <property type="term" value="F:sulfuric ester hydrolase activity"/>
    <property type="evidence" value="ECO:0007669"/>
    <property type="project" value="TreeGrafter"/>
</dbReference>
<evidence type="ECO:0000313" key="5">
    <source>
        <dbReference type="Proteomes" id="UP000238338"/>
    </source>
</evidence>
<evidence type="ECO:0000313" key="4">
    <source>
        <dbReference type="EMBL" id="PQV55942.1"/>
    </source>
</evidence>
<protein>
    <submittedName>
        <fullName evidence="4">Arylsulfatase A-like enzyme</fullName>
    </submittedName>
</protein>
<dbReference type="Proteomes" id="UP000238338">
    <property type="component" value="Unassembled WGS sequence"/>
</dbReference>
<dbReference type="AlphaFoldDB" id="A0A2S8S565"/>
<dbReference type="InterPro" id="IPR001343">
    <property type="entry name" value="Hemolysn_Ca-bd"/>
</dbReference>
<gene>
    <name evidence="4" type="ORF">LX70_02827</name>
</gene>
<dbReference type="GO" id="GO:0005737">
    <property type="term" value="C:cytoplasm"/>
    <property type="evidence" value="ECO:0007669"/>
    <property type="project" value="TreeGrafter"/>
</dbReference>
<dbReference type="PRINTS" id="PR00313">
    <property type="entry name" value="CABNDNGRPT"/>
</dbReference>
<reference evidence="4 5" key="1">
    <citation type="submission" date="2018-02" db="EMBL/GenBank/DDBJ databases">
        <title>Genomic Encyclopedia of Archaeal and Bacterial Type Strains, Phase II (KMG-II): from individual species to whole genera.</title>
        <authorList>
            <person name="Goeker M."/>
        </authorList>
    </citation>
    <scope>NUCLEOTIDE SEQUENCE [LARGE SCALE GENOMIC DNA]</scope>
    <source>
        <strain evidence="4 5">DSM 18921</strain>
    </source>
</reference>
<dbReference type="PANTHER" id="PTHR45953">
    <property type="entry name" value="IDURONATE 2-SULFATASE"/>
    <property type="match status" value="1"/>
</dbReference>
<dbReference type="Gene3D" id="2.150.10.10">
    <property type="entry name" value="Serralysin-like metalloprotease, C-terminal"/>
    <property type="match status" value="1"/>
</dbReference>
<feature type="domain" description="Sulfatase N-terminal" evidence="3">
    <location>
        <begin position="5"/>
        <end position="340"/>
    </location>
</feature>
<evidence type="ECO:0000256" key="2">
    <source>
        <dbReference type="ARBA" id="ARBA00022801"/>
    </source>
</evidence>
<dbReference type="Pfam" id="PF00353">
    <property type="entry name" value="HemolysinCabind"/>
    <property type="match status" value="1"/>
</dbReference>
<comment type="caution">
    <text evidence="4">The sequence shown here is derived from an EMBL/GenBank/DDBJ whole genome shotgun (WGS) entry which is preliminary data.</text>
</comment>
<dbReference type="SUPFAM" id="SSF51120">
    <property type="entry name" value="beta-Roll"/>
    <property type="match status" value="1"/>
</dbReference>
<dbReference type="InterPro" id="IPR000917">
    <property type="entry name" value="Sulfatase_N"/>
</dbReference>
<dbReference type="SUPFAM" id="SSF53649">
    <property type="entry name" value="Alkaline phosphatase-like"/>
    <property type="match status" value="1"/>
</dbReference>
<dbReference type="EMBL" id="PVEP01000006">
    <property type="protein sequence ID" value="PQV55942.1"/>
    <property type="molecule type" value="Genomic_DNA"/>
</dbReference>
<dbReference type="PANTHER" id="PTHR45953:SF1">
    <property type="entry name" value="IDURONATE 2-SULFATASE"/>
    <property type="match status" value="1"/>
</dbReference>
<keyword evidence="2" id="KW-0378">Hydrolase</keyword>
<organism evidence="4 5">
    <name type="scientific">Albidovulum denitrificans</name>
    <dbReference type="NCBI Taxonomy" id="404881"/>
    <lineage>
        <taxon>Bacteria</taxon>
        <taxon>Pseudomonadati</taxon>
        <taxon>Pseudomonadota</taxon>
        <taxon>Alphaproteobacteria</taxon>
        <taxon>Rhodobacterales</taxon>
        <taxon>Paracoccaceae</taxon>
        <taxon>Albidovulum</taxon>
    </lineage>
</organism>
<name>A0A2S8S565_9RHOB</name>
<proteinExistence type="predicted"/>
<dbReference type="InterPro" id="IPR017850">
    <property type="entry name" value="Alkaline_phosphatase_core_sf"/>
</dbReference>
<accession>A0A2S8S565</accession>
<sequence length="712" mass="77833">MSRRKNILLLGMDDAFAYWRYRTAFGVELKAPNLDRISAVSSVFDAAYCQVPVCGPSRASAMSGMAPHDTGVFDNYTNIFEVMTPEQMWQFRLRQDGYYCSTAGKIHHGYRPLPPEIHDVLYSHPASHVFFGPPRNAPHVKHGGITGGAGTTDPRDDAKYYDARSANHAIRFLQDYDGDAPFYREAGFHHPHLPYRTPDRFKTMYDVDAFIQPQDWAGGFDLSAFTANFMQENMETAEAVDYWKASVRNYFSAYSHVDYHIGRIWDALKASRHADNTIVVVFSDHGFHLGDKNRFRKFTLWEEATRVPFIVHDPDQPGRVIDDPVALLDMGPTVLDYAGVRPMRHSPGRSVRPLVEGARDPDRAVPTFWYGSASIRKGRWRTTLYQDGSAEFHDVVDDPWLTRNLAGRDVAYEPMRQALHETCRDYGLVIVEAGEEATEAASYYSLHQGAASPAELPTNGLVTVGGVAPDHASPGYRRQFATLAGDGTMAVAPGVRELLFASDASGGVEKFGVTCNDEGNRIAFLGGHRRFDLDITGGMGGDTITASHDALSVRLGPGDNLVHAGVSDGVIWGGTGADVINCHAGNNEVHGGAGDSTITGGTGNDTIYSGQGDNLIVTGPGDNAVMVEGGRNRILCGEGNNRLVFRRAEQPQYVEGFDTGEIDISDWIGMGPPVLAREGNGAALTCGTERVMFTDSDYDKIEAAITGAEKFA</sequence>
<dbReference type="RefSeq" id="WP_170076200.1">
    <property type="nucleotide sequence ID" value="NZ_PVEP01000006.1"/>
</dbReference>